<accession>A0ABM5VVB5</accession>
<evidence type="ECO:0000313" key="2">
    <source>
        <dbReference type="Proteomes" id="UP000028530"/>
    </source>
</evidence>
<protein>
    <submittedName>
        <fullName evidence="1">Uncharacterized protein</fullName>
    </submittedName>
</protein>
<organism evidence="1 2">
    <name type="scientific">Ectopseudomonas mendocina S5.2</name>
    <dbReference type="NCBI Taxonomy" id="1225174"/>
    <lineage>
        <taxon>Bacteria</taxon>
        <taxon>Pseudomonadati</taxon>
        <taxon>Pseudomonadota</taxon>
        <taxon>Gammaproteobacteria</taxon>
        <taxon>Pseudomonadales</taxon>
        <taxon>Pseudomonadaceae</taxon>
        <taxon>Ectopseudomonas</taxon>
    </lineage>
</organism>
<keyword evidence="2" id="KW-1185">Reference proteome</keyword>
<dbReference type="Proteomes" id="UP000028530">
    <property type="component" value="Chromosome"/>
</dbReference>
<dbReference type="EMBL" id="CP013124">
    <property type="protein sequence ID" value="ALN18778.1"/>
    <property type="molecule type" value="Genomic_DNA"/>
</dbReference>
<proteinExistence type="predicted"/>
<name>A0ABM5VVB5_ECTME</name>
<sequence length="164" mass="17783">MIAQLAKTAALMLCQDCLQVRPYSESGHFGDYRCDCGGDFCGCTSCNDFAHGQGADFAKRQALEAANEKPEPVRSPAARRQLRLLCVLVPTRDGSTRSLPVHTMQPLPPRARLKGLIDRTLASEAGFHLRETQATAPTASVLERCLPKLHLRANGRVSVLGVNA</sequence>
<gene>
    <name evidence="1" type="ORF">DW68_009080</name>
</gene>
<evidence type="ECO:0000313" key="1">
    <source>
        <dbReference type="EMBL" id="ALN18778.1"/>
    </source>
</evidence>
<reference evidence="1 2" key="1">
    <citation type="submission" date="2015-11" db="EMBL/GenBank/DDBJ databases">
        <authorList>
            <person name="Chong T.M."/>
            <person name="Chan K.G."/>
            <person name="Dessaux Y."/>
        </authorList>
    </citation>
    <scope>NUCLEOTIDE SEQUENCE [LARGE SCALE GENOMIC DNA]</scope>
    <source>
        <strain evidence="1 2">S5.2</strain>
    </source>
</reference>